<feature type="compositionally biased region" description="Basic and acidic residues" evidence="13">
    <location>
        <begin position="247"/>
        <end position="260"/>
    </location>
</feature>
<feature type="domain" description="Ras-associating" evidence="16">
    <location>
        <begin position="388"/>
        <end position="473"/>
    </location>
</feature>
<dbReference type="PROSITE" id="PS51746">
    <property type="entry name" value="PPM_2"/>
    <property type="match status" value="1"/>
</dbReference>
<dbReference type="PROSITE" id="PS50200">
    <property type="entry name" value="RA"/>
    <property type="match status" value="1"/>
</dbReference>
<comment type="caution">
    <text evidence="18">The sequence shown here is derived from an EMBL/GenBank/DDBJ whole genome shotgun (WGS) entry which is preliminary data.</text>
</comment>
<dbReference type="InterPro" id="IPR055071">
    <property type="entry name" value="RA_PHLPP-like"/>
</dbReference>
<accession>A0A8H5BSP4</accession>
<dbReference type="SMART" id="SM00044">
    <property type="entry name" value="CYCc"/>
    <property type="match status" value="1"/>
</dbReference>
<feature type="domain" description="PPM-type phosphatase" evidence="17">
    <location>
        <begin position="1084"/>
        <end position="1392"/>
    </location>
</feature>
<dbReference type="Gene3D" id="3.30.70.1230">
    <property type="entry name" value="Nucleotide cyclase"/>
    <property type="match status" value="1"/>
</dbReference>
<dbReference type="OrthoDB" id="2021138at2759"/>
<dbReference type="SUPFAM" id="SSF52058">
    <property type="entry name" value="L domain-like"/>
    <property type="match status" value="2"/>
</dbReference>
<dbReference type="SMART" id="SM00369">
    <property type="entry name" value="LRR_TYP"/>
    <property type="match status" value="9"/>
</dbReference>
<dbReference type="Pfam" id="PF00481">
    <property type="entry name" value="PP2C"/>
    <property type="match status" value="1"/>
</dbReference>
<dbReference type="InterPro" id="IPR003591">
    <property type="entry name" value="Leu-rich_rpt_typical-subtyp"/>
</dbReference>
<dbReference type="SMART" id="SM00365">
    <property type="entry name" value="LRR_SD22"/>
    <property type="match status" value="7"/>
</dbReference>
<evidence type="ECO:0000256" key="12">
    <source>
        <dbReference type="ARBA" id="ARBA00032637"/>
    </source>
</evidence>
<dbReference type="EC" id="4.6.1.1" evidence="3"/>
<feature type="compositionally biased region" description="Basic residues" evidence="13">
    <location>
        <begin position="133"/>
        <end position="143"/>
    </location>
</feature>
<dbReference type="InterPro" id="IPR036457">
    <property type="entry name" value="PPM-type-like_dom_sf"/>
</dbReference>
<feature type="transmembrane region" description="Helical" evidence="14">
    <location>
        <begin position="2065"/>
        <end position="2087"/>
    </location>
</feature>
<evidence type="ECO:0000259" key="16">
    <source>
        <dbReference type="PROSITE" id="PS50200"/>
    </source>
</evidence>
<dbReference type="PANTHER" id="PTHR48051:SF46">
    <property type="entry name" value="LEUCINE RICH REPEAT-CONTAINING DOMAIN PROTEIN"/>
    <property type="match status" value="1"/>
</dbReference>
<sequence>MVEFHYARPAQEDPEITPWIDPTSDWGPPTPPPKSPLESQLVFQQASSSTSTFFKLPSVKQGSLASIVSYRQNSTSSSRRTPRPSESQVTLQAPSIKRRSADIDGESSRGLLNSSSSAHSGEVKKQKSFHFLSKLKRSASKPHLRPDSSDDLAEKSSHLSLNAPIPPLPDFKGKKKSRVPPSPPPKDVLTLDWLGGEDINALGMEGIVDYNVGGAHESSSSINKSVSESRSHSDHSLHNQPDFSDPFSKDSPQDQRKEPNAIRVSPRTTEAPLPPTASEPAPAPDDTNNTDTDNTNTNNTNAESKPWAPPESWAVESVPESATPSSNVETNTHVEIDSEPEGGPSSLVKTPASSMRMMEERYRKTSRNPGRESFSSTVTSKPGPMYRMRVYRPNQNYHVITIDLKTTVGTLTGKLNRKLEDTARFYTMYLKEQGRERILDADEKPAKIVKLRMQQAGYDEEDGMQLLGPESLGILVRFYYKSQLLAGEDQSEFQNYTSIDLSGKGLRTIPPLVHKVAEEILTLRLSRNPMIEIPLDFIQSCTNLRDLQLTHMSMKKLPQSLRHSSSLRRLDISSNSISDLTEAKLHEIEGLIAIFASNNCLYDMPEYLDRMLSLTTLNISNNKFQTFPPALLTLKNLHDLDISFNTITELPEEIGSMQTLEKLVIVGNQISRFPDDISRLTNLGYLDCRRNQISNLSPVCMLTKLRHLSADHNMVHNLNLSLGPHLATLIASHNDITQMTLVQGPNNTLPFSLSVLDLSYARMSVLDDSIISQLSALRTLRLDHNTLRSIPDSIGDLKWLETLSCTFNKLDTLPSTIGKLQKLETLEAHSNNLSVLPQSIWNCASLVKINLSSNCIATWIESPPPPVPEITVSDGNGRLQTPMISQRKSSVASINPMRYTPPLVYSLEQLLLGENLLSDGSILPLMFFKELRVLNLSYNEIQDLPLHFFKSMKHLQELHLSGNKLTNLPVEDFDRLKNLSVIYLNGNKLQTLPQELGNLPNLTVLDVGSNMLKYNINNVEFDWNWNFNPSIKFLNFSGNKRLQIKGESPTNVRAPRQSTQMSGFTKLNQLKVLGLMDVTVTMSGHGVVDIPDENADRRVRTSQSEVCGMSYGMADSMGGKDNFQYMLDLVHEFPSDKVAMFAMFGSTRPPVGLRHGSSPNRISKYLHDNFVNVFKAQLVAVGNRGSASASITKALHWTYLKLNQDLYELLLNSSRKNSQASLGPNAHSETQYSRTGVSAVSVYFADRTLYAANVGDALAVVSRRGVHHSLSRKHDPYDPEETARIRAAEGFISPSGLVSDEVDVSRAFGYYHLFPPIIARPNIQQYDLTEGDEFVIIANRGLWDYMSPKTAVDVARTVTRTTGDPMMAAAKLRDFAMSYGADGSTMVMVIWVADLFQDTTRSRQGTLEAVDTKEYRPLKKKEDLRDRTLIRLEDEIPAPVGKITLVFTDIKNSTHLWEVNPGMPSAMRLHNDLLRRQLRRCGGYEVKTEGDSFMCSFPTPLAATWWCLEVQKLLLDEPWPQEILDSHDGKPVKDDQGRLVARGLSVRMGIHSGTPLCEPDLITHRMDYFGVMVSRAARIMSNALGGQIMCSTDIIHDIKVQVLETVQETDPNSFLNPLAVEHLRRIGVEMVEIGDVKLKGIELPETLFAIYPSGLEGRFGIKDEPAPPVPPVLPVLPVRETSSVDLTASKVLDIGMIVLRMEAVARGRLFRPLIDRKGSTQANDANEESPVGLQIYTADPKHLLPAISEAMPEAELFAVVEGLIARLNNALVAIYDFHKLPARHSPAITDSPAPAECPLVAKSPSSGILAALLRDGIIDQRLRESCWKKSRRLKVYVNDDVGVLSSTTMSTAAPNSPRLSLSREDAEACVEPIADPPPPYPSPQRRTRTLRAHRRPAHRVQTTHHTQTSSAETQDGEPFPSSYTDEEEGIPLPTDDTHLLAHRHARPRHYGAAGRARAYSYTSTTSAAPSIAHTVLSLFQGDNDYSTEAADGLPQRVDSIDDNESLSSAPSRWPFFSLAAWRRYFRALSVKAYYRSLFHLLVLNFPYGVIAWVYLFVFTVTGTTLLVALPLGAVLCFLDLLGARAFARGELALQYRFHRSSSLHHVPYPPRPIFTRYREPTTVEMEAANVPLLQGGLVREQSFYKNAYSMFTDSTSYQALFYFLVIKPAITLLISIGMVAIALPLFVLVLPAPAVLRAVRKIGIWQANVAIEGLYVAVR</sequence>
<feature type="compositionally biased region" description="Low complexity" evidence="13">
    <location>
        <begin position="108"/>
        <end position="120"/>
    </location>
</feature>
<keyword evidence="14" id="KW-0812">Transmembrane</keyword>
<evidence type="ECO:0000256" key="3">
    <source>
        <dbReference type="ARBA" id="ARBA00012201"/>
    </source>
</evidence>
<feature type="region of interest" description="Disordered" evidence="13">
    <location>
        <begin position="1"/>
        <end position="42"/>
    </location>
</feature>
<evidence type="ECO:0000256" key="7">
    <source>
        <dbReference type="ARBA" id="ARBA00022737"/>
    </source>
</evidence>
<dbReference type="SUPFAM" id="SSF55073">
    <property type="entry name" value="Nucleotide cyclase"/>
    <property type="match status" value="1"/>
</dbReference>
<dbReference type="GO" id="GO:0006171">
    <property type="term" value="P:cAMP biosynthetic process"/>
    <property type="evidence" value="ECO:0007669"/>
    <property type="project" value="UniProtKB-KW"/>
</dbReference>
<feature type="compositionally biased region" description="Polar residues" evidence="13">
    <location>
        <begin position="1848"/>
        <end position="1859"/>
    </location>
</feature>
<dbReference type="Pfam" id="PF00211">
    <property type="entry name" value="Guanylate_cyc"/>
    <property type="match status" value="1"/>
</dbReference>
<dbReference type="CDD" id="cd00143">
    <property type="entry name" value="PP2Cc"/>
    <property type="match status" value="1"/>
</dbReference>
<dbReference type="EMBL" id="JAACJJ010000003">
    <property type="protein sequence ID" value="KAF5328650.1"/>
    <property type="molecule type" value="Genomic_DNA"/>
</dbReference>
<evidence type="ECO:0000256" key="10">
    <source>
        <dbReference type="ARBA" id="ARBA00023239"/>
    </source>
</evidence>
<dbReference type="PROSITE" id="PS50125">
    <property type="entry name" value="GUANYLATE_CYCLASE_2"/>
    <property type="match status" value="1"/>
</dbReference>
<evidence type="ECO:0000313" key="18">
    <source>
        <dbReference type="EMBL" id="KAF5328650.1"/>
    </source>
</evidence>
<feature type="compositionally biased region" description="Low complexity" evidence="13">
    <location>
        <begin position="285"/>
        <end position="301"/>
    </location>
</feature>
<evidence type="ECO:0000256" key="5">
    <source>
        <dbReference type="ARBA" id="ARBA00022614"/>
    </source>
</evidence>
<keyword evidence="8" id="KW-0460">Magnesium</keyword>
<name>A0A8H5BSP4_9AGAR</name>
<keyword evidence="14" id="KW-0472">Membrane</keyword>
<evidence type="ECO:0000256" key="14">
    <source>
        <dbReference type="SAM" id="Phobius"/>
    </source>
</evidence>
<evidence type="ECO:0000256" key="11">
    <source>
        <dbReference type="ARBA" id="ARBA00032597"/>
    </source>
</evidence>
<dbReference type="SUPFAM" id="SSF81606">
    <property type="entry name" value="PP2C-like"/>
    <property type="match status" value="1"/>
</dbReference>
<proteinExistence type="inferred from homology"/>
<dbReference type="InterPro" id="IPR032675">
    <property type="entry name" value="LRR_dom_sf"/>
</dbReference>
<feature type="compositionally biased region" description="Basic and acidic residues" evidence="13">
    <location>
        <begin position="144"/>
        <end position="157"/>
    </location>
</feature>
<keyword evidence="10" id="KW-0456">Lyase</keyword>
<feature type="region of interest" description="Disordered" evidence="13">
    <location>
        <begin position="211"/>
        <end position="386"/>
    </location>
</feature>
<keyword evidence="14" id="KW-1133">Transmembrane helix</keyword>
<dbReference type="InterPro" id="IPR001932">
    <property type="entry name" value="PPM-type_phosphatase-like_dom"/>
</dbReference>
<feature type="compositionally biased region" description="Polar residues" evidence="13">
    <location>
        <begin position="320"/>
        <end position="333"/>
    </location>
</feature>
<evidence type="ECO:0000256" key="9">
    <source>
        <dbReference type="ARBA" id="ARBA00022998"/>
    </source>
</evidence>
<feature type="transmembrane region" description="Helical" evidence="14">
    <location>
        <begin position="2159"/>
        <end position="2192"/>
    </location>
</feature>
<dbReference type="Pfam" id="PF23598">
    <property type="entry name" value="LRR_14"/>
    <property type="match status" value="1"/>
</dbReference>
<dbReference type="SMART" id="SM00332">
    <property type="entry name" value="PP2Cc"/>
    <property type="match status" value="1"/>
</dbReference>
<dbReference type="InterPro" id="IPR001611">
    <property type="entry name" value="Leu-rich_rpt"/>
</dbReference>
<keyword evidence="5" id="KW-0433">Leucine-rich repeat</keyword>
<evidence type="ECO:0000256" key="6">
    <source>
        <dbReference type="ARBA" id="ARBA00022723"/>
    </source>
</evidence>
<dbReference type="InterPro" id="IPR000159">
    <property type="entry name" value="RA_dom"/>
</dbReference>
<evidence type="ECO:0000259" key="15">
    <source>
        <dbReference type="PROSITE" id="PS50125"/>
    </source>
</evidence>
<feature type="compositionally biased region" description="Polar residues" evidence="13">
    <location>
        <begin position="1903"/>
        <end position="1913"/>
    </location>
</feature>
<dbReference type="CDD" id="cd07302">
    <property type="entry name" value="CHD"/>
    <property type="match status" value="1"/>
</dbReference>
<dbReference type="PANTHER" id="PTHR48051">
    <property type="match status" value="1"/>
</dbReference>
<feature type="region of interest" description="Disordered" evidence="13">
    <location>
        <begin position="70"/>
        <end position="191"/>
    </location>
</feature>
<feature type="region of interest" description="Disordered" evidence="13">
    <location>
        <begin position="1848"/>
        <end position="1934"/>
    </location>
</feature>
<feature type="compositionally biased region" description="Basic and acidic residues" evidence="13">
    <location>
        <begin position="227"/>
        <end position="237"/>
    </location>
</feature>
<dbReference type="Pfam" id="PF13855">
    <property type="entry name" value="LRR_8"/>
    <property type="match status" value="2"/>
</dbReference>
<organism evidence="18 19">
    <name type="scientific">Psilocybe cf. subviscida</name>
    <dbReference type="NCBI Taxonomy" id="2480587"/>
    <lineage>
        <taxon>Eukaryota</taxon>
        <taxon>Fungi</taxon>
        <taxon>Dikarya</taxon>
        <taxon>Basidiomycota</taxon>
        <taxon>Agaricomycotina</taxon>
        <taxon>Agaricomycetes</taxon>
        <taxon>Agaricomycetidae</taxon>
        <taxon>Agaricales</taxon>
        <taxon>Agaricineae</taxon>
        <taxon>Strophariaceae</taxon>
        <taxon>Psilocybe</taxon>
    </lineage>
</organism>
<dbReference type="GO" id="GO:0004016">
    <property type="term" value="F:adenylate cyclase activity"/>
    <property type="evidence" value="ECO:0007669"/>
    <property type="project" value="UniProtKB-EC"/>
</dbReference>
<evidence type="ECO:0000313" key="19">
    <source>
        <dbReference type="Proteomes" id="UP000567179"/>
    </source>
</evidence>
<dbReference type="Gene3D" id="3.80.10.10">
    <property type="entry name" value="Ribonuclease Inhibitor"/>
    <property type="match status" value="4"/>
</dbReference>
<dbReference type="InterPro" id="IPR050216">
    <property type="entry name" value="LRR_domain-containing"/>
</dbReference>
<feature type="compositionally biased region" description="Pro residues" evidence="13">
    <location>
        <begin position="272"/>
        <end position="283"/>
    </location>
</feature>
<reference evidence="18 19" key="1">
    <citation type="journal article" date="2020" name="ISME J.">
        <title>Uncovering the hidden diversity of litter-decomposition mechanisms in mushroom-forming fungi.</title>
        <authorList>
            <person name="Floudas D."/>
            <person name="Bentzer J."/>
            <person name="Ahren D."/>
            <person name="Johansson T."/>
            <person name="Persson P."/>
            <person name="Tunlid A."/>
        </authorList>
    </citation>
    <scope>NUCLEOTIDE SEQUENCE [LARGE SCALE GENOMIC DNA]</scope>
    <source>
        <strain evidence="18 19">CBS 101986</strain>
    </source>
</reference>
<dbReference type="InterPro" id="IPR029787">
    <property type="entry name" value="Nucleotide_cyclase"/>
</dbReference>
<dbReference type="Proteomes" id="UP000567179">
    <property type="component" value="Unassembled WGS sequence"/>
</dbReference>
<evidence type="ECO:0000256" key="1">
    <source>
        <dbReference type="ARBA" id="ARBA00001593"/>
    </source>
</evidence>
<dbReference type="PROSITE" id="PS51450">
    <property type="entry name" value="LRR"/>
    <property type="match status" value="5"/>
</dbReference>
<feature type="domain" description="Guanylate cyclase" evidence="15">
    <location>
        <begin position="1444"/>
        <end position="1580"/>
    </location>
</feature>
<feature type="transmembrane region" description="Helical" evidence="14">
    <location>
        <begin position="2037"/>
        <end position="2058"/>
    </location>
</feature>
<keyword evidence="7" id="KW-0677">Repeat</keyword>
<dbReference type="GO" id="GO:0046872">
    <property type="term" value="F:metal ion binding"/>
    <property type="evidence" value="ECO:0007669"/>
    <property type="project" value="UniProtKB-KW"/>
</dbReference>
<evidence type="ECO:0000259" key="17">
    <source>
        <dbReference type="PROSITE" id="PS51746"/>
    </source>
</evidence>
<dbReference type="Pfam" id="PF23010">
    <property type="entry name" value="RA_3"/>
    <property type="match status" value="1"/>
</dbReference>
<dbReference type="Gene3D" id="3.60.40.10">
    <property type="entry name" value="PPM-type phosphatase domain"/>
    <property type="match status" value="1"/>
</dbReference>
<keyword evidence="6" id="KW-0479">Metal-binding</keyword>
<keyword evidence="9" id="KW-0115">cAMP biosynthesis</keyword>
<dbReference type="SMART" id="SM00364">
    <property type="entry name" value="LRR_BAC"/>
    <property type="match status" value="11"/>
</dbReference>
<dbReference type="InterPro" id="IPR055414">
    <property type="entry name" value="LRR_R13L4/SHOC2-like"/>
</dbReference>
<comment type="similarity">
    <text evidence="2">Belongs to the adenylyl cyclase class-3 family.</text>
</comment>
<evidence type="ECO:0000256" key="4">
    <source>
        <dbReference type="ARBA" id="ARBA00021420"/>
    </source>
</evidence>
<evidence type="ECO:0000256" key="13">
    <source>
        <dbReference type="SAM" id="MobiDB-lite"/>
    </source>
</evidence>
<protein>
    <recommendedName>
        <fullName evidence="4">Adenylate cyclase</fullName>
        <ecNumber evidence="3">4.6.1.1</ecNumber>
    </recommendedName>
    <alternativeName>
        <fullName evidence="11">ATP pyrophosphate-lyase</fullName>
    </alternativeName>
    <alternativeName>
        <fullName evidence="12">Adenylyl cyclase</fullName>
    </alternativeName>
</protein>
<evidence type="ECO:0000256" key="2">
    <source>
        <dbReference type="ARBA" id="ARBA00005381"/>
    </source>
</evidence>
<keyword evidence="19" id="KW-1185">Reference proteome</keyword>
<dbReference type="GO" id="GO:0005737">
    <property type="term" value="C:cytoplasm"/>
    <property type="evidence" value="ECO:0007669"/>
    <property type="project" value="TreeGrafter"/>
</dbReference>
<feature type="compositionally biased region" description="Basic residues" evidence="13">
    <location>
        <begin position="1885"/>
        <end position="1902"/>
    </location>
</feature>
<dbReference type="GO" id="GO:0035556">
    <property type="term" value="P:intracellular signal transduction"/>
    <property type="evidence" value="ECO:0007669"/>
    <property type="project" value="InterPro"/>
</dbReference>
<evidence type="ECO:0000256" key="8">
    <source>
        <dbReference type="ARBA" id="ARBA00022842"/>
    </source>
</evidence>
<dbReference type="InterPro" id="IPR001054">
    <property type="entry name" value="A/G_cyclase"/>
</dbReference>
<comment type="catalytic activity">
    <reaction evidence="1">
        <text>ATP = 3',5'-cyclic AMP + diphosphate</text>
        <dbReference type="Rhea" id="RHEA:15389"/>
        <dbReference type="ChEBI" id="CHEBI:30616"/>
        <dbReference type="ChEBI" id="CHEBI:33019"/>
        <dbReference type="ChEBI" id="CHEBI:58165"/>
        <dbReference type="EC" id="4.6.1.1"/>
    </reaction>
</comment>
<gene>
    <name evidence="18" type="ORF">D9619_011537</name>
</gene>